<dbReference type="AlphaFoldDB" id="X0U3P4"/>
<dbReference type="EMBL" id="BARS01015844">
    <property type="protein sequence ID" value="GAF95002.1"/>
    <property type="molecule type" value="Genomic_DNA"/>
</dbReference>
<gene>
    <name evidence="1" type="ORF">S01H1_26159</name>
</gene>
<organism evidence="1">
    <name type="scientific">marine sediment metagenome</name>
    <dbReference type="NCBI Taxonomy" id="412755"/>
    <lineage>
        <taxon>unclassified sequences</taxon>
        <taxon>metagenomes</taxon>
        <taxon>ecological metagenomes</taxon>
    </lineage>
</organism>
<name>X0U3P4_9ZZZZ</name>
<evidence type="ECO:0000313" key="1">
    <source>
        <dbReference type="EMBL" id="GAF95002.1"/>
    </source>
</evidence>
<proteinExistence type="predicted"/>
<reference evidence="1" key="1">
    <citation type="journal article" date="2014" name="Front. Microbiol.">
        <title>High frequency of phylogenetically diverse reductive dehalogenase-homologous genes in deep subseafloor sedimentary metagenomes.</title>
        <authorList>
            <person name="Kawai M."/>
            <person name="Futagami T."/>
            <person name="Toyoda A."/>
            <person name="Takaki Y."/>
            <person name="Nishi S."/>
            <person name="Hori S."/>
            <person name="Arai W."/>
            <person name="Tsubouchi T."/>
            <person name="Morono Y."/>
            <person name="Uchiyama I."/>
            <person name="Ito T."/>
            <person name="Fujiyama A."/>
            <person name="Inagaki F."/>
            <person name="Takami H."/>
        </authorList>
    </citation>
    <scope>NUCLEOTIDE SEQUENCE</scope>
    <source>
        <strain evidence="1">Expedition CK06-06</strain>
    </source>
</reference>
<protein>
    <submittedName>
        <fullName evidence="1">Uncharacterized protein</fullName>
    </submittedName>
</protein>
<accession>X0U3P4</accession>
<feature type="non-terminal residue" evidence="1">
    <location>
        <position position="35"/>
    </location>
</feature>
<sequence>MKASVVLNSTTAKRLIAQGVAAHPLIADAMQEGTV</sequence>
<comment type="caution">
    <text evidence="1">The sequence shown here is derived from an EMBL/GenBank/DDBJ whole genome shotgun (WGS) entry which is preliminary data.</text>
</comment>